<dbReference type="EMBL" id="VRMB01000001">
    <property type="protein sequence ID" value="TXK71703.1"/>
    <property type="molecule type" value="Genomic_DNA"/>
</dbReference>
<dbReference type="Gene3D" id="3.40.630.30">
    <property type="match status" value="1"/>
</dbReference>
<dbReference type="EMBL" id="CP037746">
    <property type="protein sequence ID" value="QBL14228.1"/>
    <property type="molecule type" value="Genomic_DNA"/>
</dbReference>
<dbReference type="Proteomes" id="UP000293421">
    <property type="component" value="Chromosome"/>
</dbReference>
<dbReference type="RefSeq" id="WP_084059242.1">
    <property type="nucleotide sequence ID" value="NZ_CP037746.1"/>
</dbReference>
<dbReference type="InterPro" id="IPR020036">
    <property type="entry name" value="PseH"/>
</dbReference>
<keyword evidence="5" id="KW-1185">Reference proteome</keyword>
<dbReference type="Proteomes" id="UP000321325">
    <property type="component" value="Unassembled WGS sequence"/>
</dbReference>
<evidence type="ECO:0000313" key="2">
    <source>
        <dbReference type="EMBL" id="QBL14228.1"/>
    </source>
</evidence>
<dbReference type="SUPFAM" id="SSF55729">
    <property type="entry name" value="Acyl-CoA N-acyltransferases (Nat)"/>
    <property type="match status" value="1"/>
</dbReference>
<keyword evidence="2" id="KW-0808">Transferase</keyword>
<reference evidence="2 4" key="1">
    <citation type="submission" date="2019-02" db="EMBL/GenBank/DDBJ databases">
        <title>Use of ANI for Rapid Identification of Enteric Bacteria.</title>
        <authorList>
            <person name="Pruckler J."/>
            <person name="Lane C."/>
            <person name="Aubert R."/>
        </authorList>
    </citation>
    <scope>NUCLEOTIDE SEQUENCE [LARGE SCALE GENOMIC DNA]</scope>
    <source>
        <strain evidence="2 4">2014D-0083</strain>
    </source>
</reference>
<dbReference type="EC" id="2.3.1.202" evidence="2"/>
<dbReference type="AlphaFoldDB" id="A0AAE6CZX3"/>
<dbReference type="InterPro" id="IPR000182">
    <property type="entry name" value="GNAT_dom"/>
</dbReference>
<accession>A0AAE6CZX3</accession>
<evidence type="ECO:0000313" key="4">
    <source>
        <dbReference type="Proteomes" id="UP000293421"/>
    </source>
</evidence>
<dbReference type="GO" id="GO:0016747">
    <property type="term" value="F:acyltransferase activity, transferring groups other than amino-acyl groups"/>
    <property type="evidence" value="ECO:0007669"/>
    <property type="project" value="InterPro"/>
</dbReference>
<protein>
    <submittedName>
        <fullName evidence="2">UDP-4-amino-4, 6-dideoxy-N-acetyl-beta-L-altrosamine N-acetyltransferase</fullName>
        <ecNumber evidence="2">2.3.1.202</ecNumber>
    </submittedName>
</protein>
<gene>
    <name evidence="2" type="primary">pseH</name>
    <name evidence="2" type="ORF">A9460_01370</name>
    <name evidence="3" type="ORF">FVD15_00025</name>
</gene>
<evidence type="ECO:0000313" key="3">
    <source>
        <dbReference type="EMBL" id="TXK71703.1"/>
    </source>
</evidence>
<reference evidence="3 5" key="2">
    <citation type="submission" date="2019-08" db="EMBL/GenBank/DDBJ databases">
        <title>Rapid identification of Enteric Bacteria from Whole Genome Sequences (WGS) using Average Nucleotide Identity (ANI).</title>
        <authorList>
            <person name="Lane C."/>
        </authorList>
    </citation>
    <scope>NUCLEOTIDE SEQUENCE [LARGE SCALE GENOMIC DNA]</scope>
    <source>
        <strain evidence="3 5">2010D-8464</strain>
    </source>
</reference>
<evidence type="ECO:0000313" key="5">
    <source>
        <dbReference type="Proteomes" id="UP000321325"/>
    </source>
</evidence>
<name>A0AAE6CZX3_9BACT</name>
<proteinExistence type="predicted"/>
<dbReference type="Pfam" id="PF00583">
    <property type="entry name" value="Acetyltransf_1"/>
    <property type="match status" value="1"/>
</dbReference>
<feature type="domain" description="N-acetyltransferase" evidence="1">
    <location>
        <begin position="82"/>
        <end position="180"/>
    </location>
</feature>
<dbReference type="NCBIfam" id="TIGR03585">
    <property type="entry name" value="PseH"/>
    <property type="match status" value="1"/>
</dbReference>
<keyword evidence="2" id="KW-0012">Acyltransferase</keyword>
<evidence type="ECO:0000259" key="1">
    <source>
        <dbReference type="Pfam" id="PF00583"/>
    </source>
</evidence>
<sequence length="207" mass="25056">MYYLEYIQKLIVAKLSSINFSWKDELISYTIKNRDIILNFNYNEKIILKNFANLNHKEKEKIRLYRNHFEIKKYLYHRHYISKYEHKNFINNLRKITQKSYYCVIYNNKILGSINFEKKSKDIIEFGFYANPFSKILGLGRILEHISIFYAFKIQNCDILQLEVFEDNMQIIGLHKIFNFETTSSFTFQNKSVLKMQLNNPNRDIIS</sequence>
<dbReference type="InterPro" id="IPR016181">
    <property type="entry name" value="Acyl_CoA_acyltransferase"/>
</dbReference>
<organism evidence="2 4">
    <name type="scientific">Campylobacter volucris</name>
    <dbReference type="NCBI Taxonomy" id="1031542"/>
    <lineage>
        <taxon>Bacteria</taxon>
        <taxon>Pseudomonadati</taxon>
        <taxon>Campylobacterota</taxon>
        <taxon>Epsilonproteobacteria</taxon>
        <taxon>Campylobacterales</taxon>
        <taxon>Campylobacteraceae</taxon>
        <taxon>Campylobacter</taxon>
    </lineage>
</organism>